<reference evidence="1 2" key="1">
    <citation type="journal article" date="2021" name="Nat. Plants">
        <title>The Taxus genome provides insights into paclitaxel biosynthesis.</title>
        <authorList>
            <person name="Xiong X."/>
            <person name="Gou J."/>
            <person name="Liao Q."/>
            <person name="Li Y."/>
            <person name="Zhou Q."/>
            <person name="Bi G."/>
            <person name="Li C."/>
            <person name="Du R."/>
            <person name="Wang X."/>
            <person name="Sun T."/>
            <person name="Guo L."/>
            <person name="Liang H."/>
            <person name="Lu P."/>
            <person name="Wu Y."/>
            <person name="Zhang Z."/>
            <person name="Ro D.K."/>
            <person name="Shang Y."/>
            <person name="Huang S."/>
            <person name="Yan J."/>
        </authorList>
    </citation>
    <scope>NUCLEOTIDE SEQUENCE [LARGE SCALE GENOMIC DNA]</scope>
    <source>
        <strain evidence="1">Ta-2019</strain>
    </source>
</reference>
<accession>A0AA38GVV2</accession>
<name>A0AA38GVV2_TAXCH</name>
<evidence type="ECO:0000313" key="1">
    <source>
        <dbReference type="EMBL" id="KAH9329924.1"/>
    </source>
</evidence>
<dbReference type="EMBL" id="JAHRHJ020000001">
    <property type="protein sequence ID" value="KAH9329924.1"/>
    <property type="molecule type" value="Genomic_DNA"/>
</dbReference>
<dbReference type="AlphaFoldDB" id="A0AA38GVV2"/>
<protein>
    <submittedName>
        <fullName evidence="1">Uncharacterized protein</fullName>
    </submittedName>
</protein>
<evidence type="ECO:0000313" key="2">
    <source>
        <dbReference type="Proteomes" id="UP000824469"/>
    </source>
</evidence>
<gene>
    <name evidence="1" type="ORF">KI387_002032</name>
</gene>
<proteinExistence type="predicted"/>
<sequence length="73" mass="8155">EGQAMEEARRVIAVLFARNVVLMKFASDVHEACSTGIFEGRMLEKLDLPELSAPVVLESEGVIESSQKIRFYL</sequence>
<keyword evidence="2" id="KW-1185">Reference proteome</keyword>
<organism evidence="1 2">
    <name type="scientific">Taxus chinensis</name>
    <name type="common">Chinese yew</name>
    <name type="synonym">Taxus wallichiana var. chinensis</name>
    <dbReference type="NCBI Taxonomy" id="29808"/>
    <lineage>
        <taxon>Eukaryota</taxon>
        <taxon>Viridiplantae</taxon>
        <taxon>Streptophyta</taxon>
        <taxon>Embryophyta</taxon>
        <taxon>Tracheophyta</taxon>
        <taxon>Spermatophyta</taxon>
        <taxon>Pinopsida</taxon>
        <taxon>Pinidae</taxon>
        <taxon>Conifers II</taxon>
        <taxon>Cupressales</taxon>
        <taxon>Taxaceae</taxon>
        <taxon>Taxus</taxon>
    </lineage>
</organism>
<comment type="caution">
    <text evidence="1">The sequence shown here is derived from an EMBL/GenBank/DDBJ whole genome shotgun (WGS) entry which is preliminary data.</text>
</comment>
<feature type="non-terminal residue" evidence="1">
    <location>
        <position position="1"/>
    </location>
</feature>
<dbReference type="Proteomes" id="UP000824469">
    <property type="component" value="Unassembled WGS sequence"/>
</dbReference>